<organism evidence="3 4">
    <name type="scientific">Fonsecaea multimorphosa CBS 102226</name>
    <dbReference type="NCBI Taxonomy" id="1442371"/>
    <lineage>
        <taxon>Eukaryota</taxon>
        <taxon>Fungi</taxon>
        <taxon>Dikarya</taxon>
        <taxon>Ascomycota</taxon>
        <taxon>Pezizomycotina</taxon>
        <taxon>Eurotiomycetes</taxon>
        <taxon>Chaetothyriomycetidae</taxon>
        <taxon>Chaetothyriales</taxon>
        <taxon>Herpotrichiellaceae</taxon>
        <taxon>Fonsecaea</taxon>
    </lineage>
</organism>
<feature type="compositionally biased region" description="Basic and acidic residues" evidence="1">
    <location>
        <begin position="127"/>
        <end position="137"/>
    </location>
</feature>
<dbReference type="InterPro" id="IPR041899">
    <property type="entry name" value="MAGE_WH2"/>
</dbReference>
<dbReference type="Proteomes" id="UP000053411">
    <property type="component" value="Unassembled WGS sequence"/>
</dbReference>
<accession>A0A0D2H1Z8</accession>
<dbReference type="AlphaFoldDB" id="A0A0D2H1Z8"/>
<dbReference type="VEuPathDB" id="FungiDB:Z520_08548"/>
<feature type="compositionally biased region" description="Basic and acidic residues" evidence="1">
    <location>
        <begin position="8"/>
        <end position="17"/>
    </location>
</feature>
<reference evidence="3 4" key="1">
    <citation type="submission" date="2015-01" db="EMBL/GenBank/DDBJ databases">
        <title>The Genome Sequence of Fonsecaea multimorphosa CBS 102226.</title>
        <authorList>
            <consortium name="The Broad Institute Genomics Platform"/>
            <person name="Cuomo C."/>
            <person name="de Hoog S."/>
            <person name="Gorbushina A."/>
            <person name="Stielow B."/>
            <person name="Teixiera M."/>
            <person name="Abouelleil A."/>
            <person name="Chapman S.B."/>
            <person name="Priest M."/>
            <person name="Young S.K."/>
            <person name="Wortman J."/>
            <person name="Nusbaum C."/>
            <person name="Birren B."/>
        </authorList>
    </citation>
    <scope>NUCLEOTIDE SEQUENCE [LARGE SCALE GENOMIC DNA]</scope>
    <source>
        <strain evidence="3 4">CBS 102226</strain>
    </source>
</reference>
<dbReference type="GO" id="GO:0005634">
    <property type="term" value="C:nucleus"/>
    <property type="evidence" value="ECO:0007669"/>
    <property type="project" value="TreeGrafter"/>
</dbReference>
<dbReference type="Gene3D" id="1.10.10.1210">
    <property type="entry name" value="MAGE homology domain, winged helix WH2 motif"/>
    <property type="match status" value="1"/>
</dbReference>
<feature type="domain" description="MAGE" evidence="2">
    <location>
        <begin position="66"/>
        <end position="269"/>
    </location>
</feature>
<gene>
    <name evidence="3" type="ORF">Z520_08548</name>
</gene>
<feature type="compositionally biased region" description="Acidic residues" evidence="1">
    <location>
        <begin position="358"/>
        <end position="372"/>
    </location>
</feature>
<dbReference type="STRING" id="1442371.A0A0D2H1Z8"/>
<dbReference type="Pfam" id="PF01454">
    <property type="entry name" value="MAGE"/>
    <property type="match status" value="1"/>
</dbReference>
<name>A0A0D2H1Z8_9EURO</name>
<evidence type="ECO:0000256" key="1">
    <source>
        <dbReference type="SAM" id="MobiDB-lite"/>
    </source>
</evidence>
<keyword evidence="4" id="KW-1185">Reference proteome</keyword>
<dbReference type="InterPro" id="IPR041898">
    <property type="entry name" value="MAGE_WH1"/>
</dbReference>
<dbReference type="GO" id="GO:0006281">
    <property type="term" value="P:DNA repair"/>
    <property type="evidence" value="ECO:0007669"/>
    <property type="project" value="TreeGrafter"/>
</dbReference>
<feature type="region of interest" description="Disordered" evidence="1">
    <location>
        <begin position="127"/>
        <end position="151"/>
    </location>
</feature>
<sequence>MPQRLKRRSDAISRDQSESEPEPEPPARRRATTPSESDGASSSDSSAPASPSAAGRSTENILIKKLIRLALATEYSRTPLRRSDISQKIFKDANTSGGRVSFKNVFEGAQRELQDVFGMQLMELPSKEKTTLKDRRTQATQTKSSSSNNSTKSWILVSTLPPQFKQNPLIAQPTRAPNVDVESSYTALYTFILSLIYLNNNAVTDQKLERYLKRVNADTYTPLGNKEKLLQRMMKDGYVERRRDTSSGEEIIEWTPGPRGKVEVGVEGVAGLVRTVYGFGAVPLSREPRQIHERRRRRNEDEDEEEEEANEDSNPEDTAARLVKTEENELNAKLSRSLGVKIGKGGAVVERSRRGDGDQDAEDNDGEGDEDGGQPGSSRRGGGQRSRPNTSGRDHPQGRGGGRRTAREDSDEDDD</sequence>
<feature type="compositionally biased region" description="Low complexity" evidence="1">
    <location>
        <begin position="32"/>
        <end position="56"/>
    </location>
</feature>
<dbReference type="EMBL" id="KN848080">
    <property type="protein sequence ID" value="KIX95840.1"/>
    <property type="molecule type" value="Genomic_DNA"/>
</dbReference>
<dbReference type="InterPro" id="IPR037445">
    <property type="entry name" value="MAGE"/>
</dbReference>
<feature type="compositionally biased region" description="Low complexity" evidence="1">
    <location>
        <begin position="142"/>
        <end position="151"/>
    </location>
</feature>
<dbReference type="InterPro" id="IPR002190">
    <property type="entry name" value="MHD_dom"/>
</dbReference>
<evidence type="ECO:0000313" key="3">
    <source>
        <dbReference type="EMBL" id="KIX95840.1"/>
    </source>
</evidence>
<feature type="region of interest" description="Disordered" evidence="1">
    <location>
        <begin position="290"/>
        <end position="415"/>
    </location>
</feature>
<evidence type="ECO:0000259" key="2">
    <source>
        <dbReference type="SMART" id="SM01373"/>
    </source>
</evidence>
<dbReference type="OrthoDB" id="205198at2759"/>
<dbReference type="GeneID" id="27714294"/>
<feature type="compositionally biased region" description="Acidic residues" evidence="1">
    <location>
        <begin position="301"/>
        <end position="315"/>
    </location>
</feature>
<feature type="region of interest" description="Disordered" evidence="1">
    <location>
        <begin position="1"/>
        <end position="56"/>
    </location>
</feature>
<dbReference type="PANTHER" id="PTHR11736">
    <property type="entry name" value="MELANOMA-ASSOCIATED ANTIGEN MAGE ANTIGEN"/>
    <property type="match status" value="1"/>
</dbReference>
<dbReference type="PANTHER" id="PTHR11736:SF14">
    <property type="entry name" value="NSE3 HOMOLOG, SMC5-SMC6 COMPLEX COMPONENT"/>
    <property type="match status" value="1"/>
</dbReference>
<feature type="compositionally biased region" description="Gly residues" evidence="1">
    <location>
        <begin position="373"/>
        <end position="384"/>
    </location>
</feature>
<dbReference type="SMART" id="SM01373">
    <property type="entry name" value="MAGE"/>
    <property type="match status" value="1"/>
</dbReference>
<evidence type="ECO:0000313" key="4">
    <source>
        <dbReference type="Proteomes" id="UP000053411"/>
    </source>
</evidence>
<protein>
    <recommendedName>
        <fullName evidence="2">MAGE domain-containing protein</fullName>
    </recommendedName>
</protein>
<dbReference type="Gene3D" id="1.10.10.1200">
    <property type="entry name" value="MAGE homology domain, winged helix WH1 motif"/>
    <property type="match status" value="1"/>
</dbReference>
<proteinExistence type="predicted"/>
<dbReference type="RefSeq" id="XP_016629963.1">
    <property type="nucleotide sequence ID" value="XM_016779044.1"/>
</dbReference>